<protein>
    <submittedName>
        <fullName evidence="1">Uncharacterized protein</fullName>
    </submittedName>
</protein>
<dbReference type="AlphaFoldDB" id="A0A0A9DVM2"/>
<accession>A0A0A9DVM2</accession>
<evidence type="ECO:0000313" key="1">
    <source>
        <dbReference type="EMBL" id="JAD89695.1"/>
    </source>
</evidence>
<reference evidence="1" key="1">
    <citation type="submission" date="2014-09" db="EMBL/GenBank/DDBJ databases">
        <authorList>
            <person name="Magalhaes I.L.F."/>
            <person name="Oliveira U."/>
            <person name="Santos F.R."/>
            <person name="Vidigal T.H.D.A."/>
            <person name="Brescovit A.D."/>
            <person name="Santos A.J."/>
        </authorList>
    </citation>
    <scope>NUCLEOTIDE SEQUENCE</scope>
    <source>
        <tissue evidence="1">Shoot tissue taken approximately 20 cm above the soil surface</tissue>
    </source>
</reference>
<sequence length="239" mass="25620">MGLGGGCCQVRRPGLFCHHRHGLCVERSAAAKSSDEWISSATGSPQVSSSCPRALCRRWFWRRTPSLLDGRREVATATTPLVNWRPPTSSYTRWPLSPPPGCRYPVLPKHRLPARCGATSQGPRLPLCGIATACHCCLPGCGSAGAAHHGSSRHRRSSIMALHGPAVSARRRPPGVRATGGHSPALAHWDWSRAALMLVLVNSSSTGHYGVSCIPSLLCCITWIPSGRSSLSLHACLRN</sequence>
<organism evidence="1">
    <name type="scientific">Arundo donax</name>
    <name type="common">Giant reed</name>
    <name type="synonym">Donax arundinaceus</name>
    <dbReference type="NCBI Taxonomy" id="35708"/>
    <lineage>
        <taxon>Eukaryota</taxon>
        <taxon>Viridiplantae</taxon>
        <taxon>Streptophyta</taxon>
        <taxon>Embryophyta</taxon>
        <taxon>Tracheophyta</taxon>
        <taxon>Spermatophyta</taxon>
        <taxon>Magnoliopsida</taxon>
        <taxon>Liliopsida</taxon>
        <taxon>Poales</taxon>
        <taxon>Poaceae</taxon>
        <taxon>PACMAD clade</taxon>
        <taxon>Arundinoideae</taxon>
        <taxon>Arundineae</taxon>
        <taxon>Arundo</taxon>
    </lineage>
</organism>
<reference evidence="1" key="2">
    <citation type="journal article" date="2015" name="Data Brief">
        <title>Shoot transcriptome of the giant reed, Arundo donax.</title>
        <authorList>
            <person name="Barrero R.A."/>
            <person name="Guerrero F.D."/>
            <person name="Moolhuijzen P."/>
            <person name="Goolsby J.A."/>
            <person name="Tidwell J."/>
            <person name="Bellgard S.E."/>
            <person name="Bellgard M.I."/>
        </authorList>
    </citation>
    <scope>NUCLEOTIDE SEQUENCE</scope>
    <source>
        <tissue evidence="1">Shoot tissue taken approximately 20 cm above the soil surface</tissue>
    </source>
</reference>
<name>A0A0A9DVM2_ARUDO</name>
<dbReference type="EMBL" id="GBRH01208200">
    <property type="protein sequence ID" value="JAD89695.1"/>
    <property type="molecule type" value="Transcribed_RNA"/>
</dbReference>
<proteinExistence type="predicted"/>